<name>A0A919VWQ5_9ACTN</name>
<feature type="compositionally biased region" description="Polar residues" evidence="1">
    <location>
        <begin position="115"/>
        <end position="130"/>
    </location>
</feature>
<feature type="compositionally biased region" description="Pro residues" evidence="1">
    <location>
        <begin position="89"/>
        <end position="101"/>
    </location>
</feature>
<keyword evidence="3" id="KW-1185">Reference proteome</keyword>
<sequence>MNPAVLIQPEVIPRRTRLIKNRRDLNPGNTMSRVGNNNRRPAIPHEPFQLSGRSTRIHGHTHSRGPHNPQHRHHRIDPRRQADDNGIAPPDPHPGQTPGKPPSQLLQLPERDPTPATNKSRLTRPLSSMPPNKIHYGLKHQPNMSDSSKLPRV</sequence>
<gene>
    <name evidence="2" type="ORF">Aco04nite_84650</name>
</gene>
<protein>
    <submittedName>
        <fullName evidence="2">Uncharacterized protein</fullName>
    </submittedName>
</protein>
<dbReference type="Proteomes" id="UP000680865">
    <property type="component" value="Unassembled WGS sequence"/>
</dbReference>
<evidence type="ECO:0000313" key="2">
    <source>
        <dbReference type="EMBL" id="GIM83042.1"/>
    </source>
</evidence>
<accession>A0A919VWQ5</accession>
<comment type="caution">
    <text evidence="2">The sequence shown here is derived from an EMBL/GenBank/DDBJ whole genome shotgun (WGS) entry which is preliminary data.</text>
</comment>
<dbReference type="AlphaFoldDB" id="A0A919VWQ5"/>
<feature type="compositionally biased region" description="Polar residues" evidence="1">
    <location>
        <begin position="142"/>
        <end position="153"/>
    </location>
</feature>
<reference evidence="2" key="1">
    <citation type="submission" date="2021-03" db="EMBL/GenBank/DDBJ databases">
        <title>Whole genome shotgun sequence of Actinoplanes consettensis NBRC 14913.</title>
        <authorList>
            <person name="Komaki H."/>
            <person name="Tamura T."/>
        </authorList>
    </citation>
    <scope>NUCLEOTIDE SEQUENCE</scope>
    <source>
        <strain evidence="2">NBRC 14913</strain>
    </source>
</reference>
<feature type="region of interest" description="Disordered" evidence="1">
    <location>
        <begin position="18"/>
        <end position="153"/>
    </location>
</feature>
<organism evidence="2 3">
    <name type="scientific">Winogradskya consettensis</name>
    <dbReference type="NCBI Taxonomy" id="113560"/>
    <lineage>
        <taxon>Bacteria</taxon>
        <taxon>Bacillati</taxon>
        <taxon>Actinomycetota</taxon>
        <taxon>Actinomycetes</taxon>
        <taxon>Micromonosporales</taxon>
        <taxon>Micromonosporaceae</taxon>
        <taxon>Winogradskya</taxon>
    </lineage>
</organism>
<proteinExistence type="predicted"/>
<evidence type="ECO:0000256" key="1">
    <source>
        <dbReference type="SAM" id="MobiDB-lite"/>
    </source>
</evidence>
<dbReference type="EMBL" id="BOQP01000052">
    <property type="protein sequence ID" value="GIM83042.1"/>
    <property type="molecule type" value="Genomic_DNA"/>
</dbReference>
<evidence type="ECO:0000313" key="3">
    <source>
        <dbReference type="Proteomes" id="UP000680865"/>
    </source>
</evidence>
<feature type="compositionally biased region" description="Basic residues" evidence="1">
    <location>
        <begin position="55"/>
        <end position="77"/>
    </location>
</feature>
<feature type="compositionally biased region" description="Polar residues" evidence="1">
    <location>
        <begin position="27"/>
        <end position="39"/>
    </location>
</feature>